<dbReference type="InterPro" id="IPR030395">
    <property type="entry name" value="GP_PDE_dom"/>
</dbReference>
<reference evidence="2 3" key="1">
    <citation type="submission" date="2017-05" db="EMBL/GenBank/DDBJ databases">
        <title>Complete and WGS of Bordetella genogroups.</title>
        <authorList>
            <person name="Spilker T."/>
            <person name="LiPuma J."/>
        </authorList>
    </citation>
    <scope>NUCLEOTIDE SEQUENCE [LARGE SCALE GENOMIC DNA]</scope>
    <source>
        <strain evidence="2 3">AU9919</strain>
    </source>
</reference>
<sequence length="246" mass="26307">MSASWPYPTHIAHRGGGRLAPENTLAAMRVGAAHGFRMVEFDVKLSRDNVAFLLHDDDLDRTTDGCGPAGALPYTELVLLDAGGWHSPDYVGEPVASFQAVARYAIANHIACNVEIKPSPGREAETGTAVALTARALWQGATVAPLLSSFSEASLAAAQTAAPELPRALLVEQVPVDWRERLAKYDCVALNINQRDATPELIADVHAAGYRIAAWTVNEPARAQLLLSWGMDAIFTDELASISPLA</sequence>
<dbReference type="Gene3D" id="3.20.20.190">
    <property type="entry name" value="Phosphatidylinositol (PI) phosphodiesterase"/>
    <property type="match status" value="1"/>
</dbReference>
<proteinExistence type="predicted"/>
<comment type="caution">
    <text evidence="2">The sequence shown here is derived from an EMBL/GenBank/DDBJ whole genome shotgun (WGS) entry which is preliminary data.</text>
</comment>
<dbReference type="NCBIfam" id="NF006989">
    <property type="entry name" value="PRK09454.1"/>
    <property type="match status" value="1"/>
</dbReference>
<evidence type="ECO:0000313" key="3">
    <source>
        <dbReference type="Proteomes" id="UP000216885"/>
    </source>
</evidence>
<dbReference type="GO" id="GO:0006629">
    <property type="term" value="P:lipid metabolic process"/>
    <property type="evidence" value="ECO:0007669"/>
    <property type="project" value="InterPro"/>
</dbReference>
<dbReference type="InterPro" id="IPR017946">
    <property type="entry name" value="PLC-like_Pdiesterase_TIM-brl"/>
</dbReference>
<dbReference type="SUPFAM" id="SSF51695">
    <property type="entry name" value="PLC-like phosphodiesterases"/>
    <property type="match status" value="1"/>
</dbReference>
<dbReference type="PROSITE" id="PS51704">
    <property type="entry name" value="GP_PDE"/>
    <property type="match status" value="1"/>
</dbReference>
<name>A0A261U2W6_9BORD</name>
<keyword evidence="3" id="KW-1185">Reference proteome</keyword>
<feature type="domain" description="GP-PDE" evidence="1">
    <location>
        <begin position="8"/>
        <end position="246"/>
    </location>
</feature>
<dbReference type="PANTHER" id="PTHR46211">
    <property type="entry name" value="GLYCEROPHOSPHORYL DIESTER PHOSPHODIESTERASE"/>
    <property type="match status" value="1"/>
</dbReference>
<dbReference type="EMBL" id="NEVQ01000013">
    <property type="protein sequence ID" value="OZI56304.1"/>
    <property type="molecule type" value="Genomic_DNA"/>
</dbReference>
<protein>
    <submittedName>
        <fullName evidence="2">Glycerophosphodiester phosphodiesterase</fullName>
    </submittedName>
</protein>
<evidence type="ECO:0000313" key="2">
    <source>
        <dbReference type="EMBL" id="OZI56304.1"/>
    </source>
</evidence>
<dbReference type="PANTHER" id="PTHR46211:SF1">
    <property type="entry name" value="GLYCEROPHOSPHODIESTER PHOSPHODIESTERASE, CYTOPLASMIC"/>
    <property type="match status" value="1"/>
</dbReference>
<dbReference type="CDD" id="cd08562">
    <property type="entry name" value="GDPD_EcUgpQ_like"/>
    <property type="match status" value="1"/>
</dbReference>
<dbReference type="GO" id="GO:0008081">
    <property type="term" value="F:phosphoric diester hydrolase activity"/>
    <property type="evidence" value="ECO:0007669"/>
    <property type="project" value="InterPro"/>
</dbReference>
<gene>
    <name evidence="2" type="ORF">CAL20_12750</name>
</gene>
<evidence type="ECO:0000259" key="1">
    <source>
        <dbReference type="PROSITE" id="PS51704"/>
    </source>
</evidence>
<organism evidence="2 3">
    <name type="scientific">Bordetella genomosp. 4</name>
    <dbReference type="NCBI Taxonomy" id="463044"/>
    <lineage>
        <taxon>Bacteria</taxon>
        <taxon>Pseudomonadati</taxon>
        <taxon>Pseudomonadota</taxon>
        <taxon>Betaproteobacteria</taxon>
        <taxon>Burkholderiales</taxon>
        <taxon>Alcaligenaceae</taxon>
        <taxon>Bordetella</taxon>
    </lineage>
</organism>
<dbReference type="Pfam" id="PF03009">
    <property type="entry name" value="GDPD"/>
    <property type="match status" value="1"/>
</dbReference>
<dbReference type="AlphaFoldDB" id="A0A261U2W6"/>
<dbReference type="Proteomes" id="UP000216885">
    <property type="component" value="Unassembled WGS sequence"/>
</dbReference>
<accession>A0A261U2W6</accession>